<accession>A0A0A5GH13</accession>
<feature type="transmembrane region" description="Helical" evidence="1">
    <location>
        <begin position="44"/>
        <end position="63"/>
    </location>
</feature>
<evidence type="ECO:0000313" key="3">
    <source>
        <dbReference type="Proteomes" id="UP000030528"/>
    </source>
</evidence>
<evidence type="ECO:0000256" key="1">
    <source>
        <dbReference type="SAM" id="Phobius"/>
    </source>
</evidence>
<keyword evidence="1" id="KW-1133">Transmembrane helix</keyword>
<name>A0A0A5GH13_9BACI</name>
<dbReference type="eggNOG" id="ENOG5030CI5">
    <property type="taxonomic scope" value="Bacteria"/>
</dbReference>
<dbReference type="Proteomes" id="UP000030528">
    <property type="component" value="Unassembled WGS sequence"/>
</dbReference>
<comment type="caution">
    <text evidence="2">The sequence shown here is derived from an EMBL/GenBank/DDBJ whole genome shotgun (WGS) entry which is preliminary data.</text>
</comment>
<keyword evidence="1" id="KW-0812">Transmembrane</keyword>
<reference evidence="2 3" key="1">
    <citation type="submission" date="2013-08" db="EMBL/GenBank/DDBJ databases">
        <authorList>
            <person name="Huang J."/>
            <person name="Wang G."/>
        </authorList>
    </citation>
    <scope>NUCLEOTIDE SEQUENCE [LARGE SCALE GENOMIC DNA]</scope>
    <source>
        <strain evidence="2 3">JSM 076056</strain>
    </source>
</reference>
<dbReference type="RefSeq" id="WP_026800424.1">
    <property type="nucleotide sequence ID" value="NZ_AULI01000008.1"/>
</dbReference>
<proteinExistence type="predicted"/>
<evidence type="ECO:0000313" key="2">
    <source>
        <dbReference type="EMBL" id="KGX92511.1"/>
    </source>
</evidence>
<gene>
    <name evidence="2" type="ORF">N781_16940</name>
</gene>
<keyword evidence="1" id="KW-0472">Membrane</keyword>
<sequence length="70" mass="7592">MTGDVNKDLQSLDNSVSDLGSHIDILRKSLESAYTEVEAIHTQLIIQNVIIAIMAITLIVAVIKSSKKKG</sequence>
<dbReference type="EMBL" id="AVPE01000006">
    <property type="protein sequence ID" value="KGX92511.1"/>
    <property type="molecule type" value="Genomic_DNA"/>
</dbReference>
<organism evidence="2 3">
    <name type="scientific">Pontibacillus halophilus JSM 076056 = DSM 19796</name>
    <dbReference type="NCBI Taxonomy" id="1385510"/>
    <lineage>
        <taxon>Bacteria</taxon>
        <taxon>Bacillati</taxon>
        <taxon>Bacillota</taxon>
        <taxon>Bacilli</taxon>
        <taxon>Bacillales</taxon>
        <taxon>Bacillaceae</taxon>
        <taxon>Pontibacillus</taxon>
    </lineage>
</organism>
<keyword evidence="3" id="KW-1185">Reference proteome</keyword>
<protein>
    <submittedName>
        <fullName evidence="2">Uncharacterized protein</fullName>
    </submittedName>
</protein>
<dbReference type="AlphaFoldDB" id="A0A0A5GH13"/>